<evidence type="ECO:0000256" key="1">
    <source>
        <dbReference type="SAM" id="MobiDB-lite"/>
    </source>
</evidence>
<gene>
    <name evidence="2" type="ORF">GE061_020065</name>
</gene>
<protein>
    <submittedName>
        <fullName evidence="2">Uncharacterized protein</fullName>
    </submittedName>
</protein>
<feature type="region of interest" description="Disordered" evidence="1">
    <location>
        <begin position="1"/>
        <end position="26"/>
    </location>
</feature>
<dbReference type="AlphaFoldDB" id="A0A8S9X9X6"/>
<accession>A0A8S9X9X6</accession>
<sequence>MESGTGEICPHCEKLTSAPNSRRTTDRNVVSTALSLLPNPTSFIGNTWIDIGGMEAPDAARCVSLAGGR</sequence>
<reference evidence="2" key="1">
    <citation type="journal article" date="2021" name="Mol. Ecol. Resour.">
        <title>Apolygus lucorum genome provides insights into omnivorousness and mesophyll feeding.</title>
        <authorList>
            <person name="Liu Y."/>
            <person name="Liu H."/>
            <person name="Wang H."/>
            <person name="Huang T."/>
            <person name="Liu B."/>
            <person name="Yang B."/>
            <person name="Yin L."/>
            <person name="Li B."/>
            <person name="Zhang Y."/>
            <person name="Zhang S."/>
            <person name="Jiang F."/>
            <person name="Zhang X."/>
            <person name="Ren Y."/>
            <person name="Wang B."/>
            <person name="Wang S."/>
            <person name="Lu Y."/>
            <person name="Wu K."/>
            <person name="Fan W."/>
            <person name="Wang G."/>
        </authorList>
    </citation>
    <scope>NUCLEOTIDE SEQUENCE</scope>
    <source>
        <strain evidence="2">12Hb</strain>
    </source>
</reference>
<name>A0A8S9X9X6_APOLU</name>
<keyword evidence="3" id="KW-1185">Reference proteome</keyword>
<evidence type="ECO:0000313" key="2">
    <source>
        <dbReference type="EMBL" id="KAF6205890.1"/>
    </source>
</evidence>
<comment type="caution">
    <text evidence="2">The sequence shown here is derived from an EMBL/GenBank/DDBJ whole genome shotgun (WGS) entry which is preliminary data.</text>
</comment>
<proteinExistence type="predicted"/>
<evidence type="ECO:0000313" key="3">
    <source>
        <dbReference type="Proteomes" id="UP000466442"/>
    </source>
</evidence>
<feature type="compositionally biased region" description="Polar residues" evidence="1">
    <location>
        <begin position="17"/>
        <end position="26"/>
    </location>
</feature>
<dbReference type="EMBL" id="WIXP02000009">
    <property type="protein sequence ID" value="KAF6205890.1"/>
    <property type="molecule type" value="Genomic_DNA"/>
</dbReference>
<organism evidence="2 3">
    <name type="scientific">Apolygus lucorum</name>
    <name type="common">Small green plant bug</name>
    <name type="synonym">Lygocoris lucorum</name>
    <dbReference type="NCBI Taxonomy" id="248454"/>
    <lineage>
        <taxon>Eukaryota</taxon>
        <taxon>Metazoa</taxon>
        <taxon>Ecdysozoa</taxon>
        <taxon>Arthropoda</taxon>
        <taxon>Hexapoda</taxon>
        <taxon>Insecta</taxon>
        <taxon>Pterygota</taxon>
        <taxon>Neoptera</taxon>
        <taxon>Paraneoptera</taxon>
        <taxon>Hemiptera</taxon>
        <taxon>Heteroptera</taxon>
        <taxon>Panheteroptera</taxon>
        <taxon>Cimicomorpha</taxon>
        <taxon>Miridae</taxon>
        <taxon>Mirini</taxon>
        <taxon>Apolygus</taxon>
    </lineage>
</organism>
<dbReference type="Proteomes" id="UP000466442">
    <property type="component" value="Linkage Group LG9"/>
</dbReference>